<evidence type="ECO:0000313" key="1">
    <source>
        <dbReference type="EMBL" id="MBB4904072.1"/>
    </source>
</evidence>
<name>A0A7W7PZ95_9PSEU</name>
<dbReference type="AlphaFoldDB" id="A0A7W7PZ95"/>
<organism evidence="1 2">
    <name type="scientific">Actinophytocola algeriensis</name>
    <dbReference type="NCBI Taxonomy" id="1768010"/>
    <lineage>
        <taxon>Bacteria</taxon>
        <taxon>Bacillati</taxon>
        <taxon>Actinomycetota</taxon>
        <taxon>Actinomycetes</taxon>
        <taxon>Pseudonocardiales</taxon>
        <taxon>Pseudonocardiaceae</taxon>
    </lineage>
</organism>
<protein>
    <submittedName>
        <fullName evidence="1">Uncharacterized protein</fullName>
    </submittedName>
</protein>
<comment type="caution">
    <text evidence="1">The sequence shown here is derived from an EMBL/GenBank/DDBJ whole genome shotgun (WGS) entry which is preliminary data.</text>
</comment>
<reference evidence="1 2" key="1">
    <citation type="submission" date="2020-08" db="EMBL/GenBank/DDBJ databases">
        <title>Genomic Encyclopedia of Type Strains, Phase III (KMG-III): the genomes of soil and plant-associated and newly described type strains.</title>
        <authorList>
            <person name="Whitman W."/>
        </authorList>
    </citation>
    <scope>NUCLEOTIDE SEQUENCE [LARGE SCALE GENOMIC DNA]</scope>
    <source>
        <strain evidence="1 2">CECT 8960</strain>
    </source>
</reference>
<sequence length="157" mass="17319">MSVSVEYYFWSDLPLPELTEKVSAPLGCGPPLEDRLFLGTRLTLERYEEENDGALDFESYNHSISLLTSGGKFRPTQLPTMLSVVRVLQELFGYEGMLVYDLCILLAKYDKAFVDTLSGTSLTDYPAHLAAVVNRLPEKHGLHSSAAGSAERGIDDG</sequence>
<dbReference type="RefSeq" id="WP_184808373.1">
    <property type="nucleotide sequence ID" value="NZ_JACHJQ010000001.1"/>
</dbReference>
<dbReference type="Proteomes" id="UP000520767">
    <property type="component" value="Unassembled WGS sequence"/>
</dbReference>
<keyword evidence="2" id="KW-1185">Reference proteome</keyword>
<gene>
    <name evidence="1" type="ORF">FHR82_000282</name>
</gene>
<dbReference type="EMBL" id="JACHJQ010000001">
    <property type="protein sequence ID" value="MBB4904072.1"/>
    <property type="molecule type" value="Genomic_DNA"/>
</dbReference>
<accession>A0A7W7PZ95</accession>
<evidence type="ECO:0000313" key="2">
    <source>
        <dbReference type="Proteomes" id="UP000520767"/>
    </source>
</evidence>
<proteinExistence type="predicted"/>